<keyword evidence="7" id="KW-1185">Reference proteome</keyword>
<organism evidence="6 7">
    <name type="scientific">Oryzias javanicus</name>
    <name type="common">Javanese ricefish</name>
    <name type="synonym">Aplocheilus javanicus</name>
    <dbReference type="NCBI Taxonomy" id="123683"/>
    <lineage>
        <taxon>Eukaryota</taxon>
        <taxon>Metazoa</taxon>
        <taxon>Chordata</taxon>
        <taxon>Craniata</taxon>
        <taxon>Vertebrata</taxon>
        <taxon>Euteleostomi</taxon>
        <taxon>Actinopterygii</taxon>
        <taxon>Neopterygii</taxon>
        <taxon>Teleostei</taxon>
        <taxon>Neoteleostei</taxon>
        <taxon>Acanthomorphata</taxon>
        <taxon>Ovalentaria</taxon>
        <taxon>Atherinomorphae</taxon>
        <taxon>Beloniformes</taxon>
        <taxon>Adrianichthyidae</taxon>
        <taxon>Oryziinae</taxon>
        <taxon>Oryzias</taxon>
    </lineage>
</organism>
<dbReference type="InterPro" id="IPR035979">
    <property type="entry name" value="RBD_domain_sf"/>
</dbReference>
<keyword evidence="2 3" id="KW-0694">RNA-binding</keyword>
<dbReference type="Proteomes" id="UP000283210">
    <property type="component" value="Chromosome 9"/>
</dbReference>
<dbReference type="Gene3D" id="3.30.70.330">
    <property type="match status" value="3"/>
</dbReference>
<evidence type="ECO:0000256" key="2">
    <source>
        <dbReference type="ARBA" id="ARBA00022884"/>
    </source>
</evidence>
<dbReference type="InterPro" id="IPR050666">
    <property type="entry name" value="ESRP"/>
</dbReference>
<name>A0A437CYG8_ORYJA</name>
<feature type="region of interest" description="Disordered" evidence="4">
    <location>
        <begin position="302"/>
        <end position="341"/>
    </location>
</feature>
<feature type="compositionally biased region" description="Pro residues" evidence="4">
    <location>
        <begin position="310"/>
        <end position="326"/>
    </location>
</feature>
<feature type="domain" description="RRM" evidence="5">
    <location>
        <begin position="174"/>
        <end position="251"/>
    </location>
</feature>
<evidence type="ECO:0000313" key="7">
    <source>
        <dbReference type="Proteomes" id="UP000283210"/>
    </source>
</evidence>
<feature type="domain" description="RRM" evidence="5">
    <location>
        <begin position="77"/>
        <end position="156"/>
    </location>
</feature>
<reference evidence="6 7" key="2">
    <citation type="submission" date="2019-01" db="EMBL/GenBank/DDBJ databases">
        <title>A chromosome length genome reference of the Java medaka (oryzias javanicus).</title>
        <authorList>
            <person name="Herpin A."/>
            <person name="Takehana Y."/>
            <person name="Naruse K."/>
            <person name="Ansai S."/>
            <person name="Kawaguchi M."/>
        </authorList>
    </citation>
    <scope>NUCLEOTIDE SEQUENCE [LARGE SCALE GENOMIC DNA]</scope>
    <source>
        <strain evidence="6">RS831</strain>
        <tissue evidence="6">Whole body</tissue>
    </source>
</reference>
<evidence type="ECO:0000259" key="5">
    <source>
        <dbReference type="PROSITE" id="PS50102"/>
    </source>
</evidence>
<dbReference type="InterPro" id="IPR034426">
    <property type="entry name" value="GRSF1_RRM3"/>
</dbReference>
<dbReference type="SMART" id="SM00360">
    <property type="entry name" value="RRM"/>
    <property type="match status" value="3"/>
</dbReference>
<dbReference type="PROSITE" id="PS50102">
    <property type="entry name" value="RRM"/>
    <property type="match status" value="2"/>
</dbReference>
<dbReference type="InterPro" id="IPR012677">
    <property type="entry name" value="Nucleotide-bd_a/b_plait_sf"/>
</dbReference>
<sequence>MSGNFLLRRGLAGTKLLLPAWIRTGGGARPVRRVCLRALCRPPPAGTRCTARFYNEGGEPEQEYPPLPAYPPDREVFIVQVKGLPWSCSAQDLLRFFSECRIRDGERGVHLTVDRLGRLSGRAFIEMEHEEDVSKALEKHRQYLGPRYVEVSEVTNSDAEAILQQEAPPPTEDGVVMLRGLPFSCSEDDVLLFFSGLDVVENGITMVTDGRGRNSGEAFVQFKSQEEAGKALQKHKELMRHRILEIIVVTSSVSTEVDVFRSNHIWKKIPLQSMNPTPDAGMFVPWFPAEYIECSYRSSEIRSSWRRRTSPPPRSASPPAGRPAPAPRRAGEASSPQRSEASRHFIHMRGLPFQASGEDIVKFFSPLVVSKITLECGPDGRPSGEADVHFSCHGDAVAAMSRDRMNMGHRYIELFLNSAAESE</sequence>
<dbReference type="OMA" id="WSCTAQD"/>
<evidence type="ECO:0000256" key="1">
    <source>
        <dbReference type="ARBA" id="ARBA00022737"/>
    </source>
</evidence>
<protein>
    <recommendedName>
        <fullName evidence="5">RRM domain-containing protein</fullName>
    </recommendedName>
</protein>
<accession>A0A437CYG8</accession>
<dbReference type="InterPro" id="IPR000504">
    <property type="entry name" value="RRM_dom"/>
</dbReference>
<dbReference type="PANTHER" id="PTHR13976">
    <property type="entry name" value="HETEROGENEOUS NUCLEAR RIBONUCLEOPROTEIN-RELATED"/>
    <property type="match status" value="1"/>
</dbReference>
<dbReference type="Pfam" id="PF00076">
    <property type="entry name" value="RRM_1"/>
    <property type="match status" value="2"/>
</dbReference>
<dbReference type="AlphaFoldDB" id="A0A437CYG8"/>
<reference evidence="6 7" key="1">
    <citation type="submission" date="2018-11" db="EMBL/GenBank/DDBJ databases">
        <authorList>
            <person name="Lopez-Roques C."/>
            <person name="Donnadieu C."/>
            <person name="Bouchez O."/>
            <person name="Klopp C."/>
            <person name="Cabau C."/>
            <person name="Zahm M."/>
        </authorList>
    </citation>
    <scope>NUCLEOTIDE SEQUENCE [LARGE SCALE GENOMIC DNA]</scope>
    <source>
        <strain evidence="6">RS831</strain>
        <tissue evidence="6">Whole body</tissue>
    </source>
</reference>
<evidence type="ECO:0000256" key="3">
    <source>
        <dbReference type="PROSITE-ProRule" id="PRU00176"/>
    </source>
</evidence>
<dbReference type="EMBL" id="CM012445">
    <property type="protein sequence ID" value="RVE67755.1"/>
    <property type="molecule type" value="Genomic_DNA"/>
</dbReference>
<dbReference type="OrthoDB" id="431068at2759"/>
<gene>
    <name evidence="6" type="ORF">OJAV_G00084940</name>
</gene>
<evidence type="ECO:0000256" key="4">
    <source>
        <dbReference type="SAM" id="MobiDB-lite"/>
    </source>
</evidence>
<proteinExistence type="predicted"/>
<dbReference type="CDD" id="cd12733">
    <property type="entry name" value="RRM3_GRSF1"/>
    <property type="match status" value="1"/>
</dbReference>
<dbReference type="GO" id="GO:0003723">
    <property type="term" value="F:RNA binding"/>
    <property type="evidence" value="ECO:0007669"/>
    <property type="project" value="UniProtKB-UniRule"/>
</dbReference>
<dbReference type="SUPFAM" id="SSF54928">
    <property type="entry name" value="RNA-binding domain, RBD"/>
    <property type="match status" value="2"/>
</dbReference>
<evidence type="ECO:0000313" key="6">
    <source>
        <dbReference type="EMBL" id="RVE67755.1"/>
    </source>
</evidence>
<keyword evidence="1" id="KW-0677">Repeat</keyword>